<feature type="compositionally biased region" description="Low complexity" evidence="1">
    <location>
        <begin position="1"/>
        <end position="17"/>
    </location>
</feature>
<gene>
    <name evidence="2" type="ORF">D9758_014606</name>
</gene>
<feature type="compositionally biased region" description="Acidic residues" evidence="1">
    <location>
        <begin position="65"/>
        <end position="81"/>
    </location>
</feature>
<dbReference type="OrthoDB" id="3066004at2759"/>
<dbReference type="AlphaFoldDB" id="A0A8H5CWS4"/>
<protein>
    <submittedName>
        <fullName evidence="2">Uncharacterized protein</fullName>
    </submittedName>
</protein>
<sequence>MKPSTSSDPQPSSSSVPETPEQPPKRDPTPPPLNPLSQDPNPNPDPEPHPNPPSSPSPPSNPDPDPSDPDDTIDSDSDSDDNMSKATKAFNKVTKLEKDRSNWSTWVTRVQRAAGSIGYDKYLTTEPTSAADQQQQDKDLLNSIIGTLPDTTFRCYKNKPTSKELWDALKQDYDTKDPLTEASLEKRLFFLTCTNPAKVGKHLDNLIAIMDELADCGVTIPDSQFKSAIISSTPICIKLPSKPSSLSIEKNLAS</sequence>
<comment type="caution">
    <text evidence="2">The sequence shown here is derived from an EMBL/GenBank/DDBJ whole genome shotgun (WGS) entry which is preliminary data.</text>
</comment>
<name>A0A8H5CWS4_9AGAR</name>
<dbReference type="Pfam" id="PF14223">
    <property type="entry name" value="Retrotran_gag_2"/>
    <property type="match status" value="1"/>
</dbReference>
<evidence type="ECO:0000313" key="3">
    <source>
        <dbReference type="Proteomes" id="UP000559256"/>
    </source>
</evidence>
<reference evidence="2 3" key="1">
    <citation type="journal article" date="2020" name="ISME J.">
        <title>Uncovering the hidden diversity of litter-decomposition mechanisms in mushroom-forming fungi.</title>
        <authorList>
            <person name="Floudas D."/>
            <person name="Bentzer J."/>
            <person name="Ahren D."/>
            <person name="Johansson T."/>
            <person name="Persson P."/>
            <person name="Tunlid A."/>
        </authorList>
    </citation>
    <scope>NUCLEOTIDE SEQUENCE [LARGE SCALE GENOMIC DNA]</scope>
    <source>
        <strain evidence="2 3">CBS 291.85</strain>
    </source>
</reference>
<proteinExistence type="predicted"/>
<organism evidence="2 3">
    <name type="scientific">Tetrapyrgos nigripes</name>
    <dbReference type="NCBI Taxonomy" id="182062"/>
    <lineage>
        <taxon>Eukaryota</taxon>
        <taxon>Fungi</taxon>
        <taxon>Dikarya</taxon>
        <taxon>Basidiomycota</taxon>
        <taxon>Agaricomycotina</taxon>
        <taxon>Agaricomycetes</taxon>
        <taxon>Agaricomycetidae</taxon>
        <taxon>Agaricales</taxon>
        <taxon>Marasmiineae</taxon>
        <taxon>Marasmiaceae</taxon>
        <taxon>Tetrapyrgos</taxon>
    </lineage>
</organism>
<dbReference type="Proteomes" id="UP000559256">
    <property type="component" value="Unassembled WGS sequence"/>
</dbReference>
<dbReference type="EMBL" id="JAACJM010000080">
    <property type="protein sequence ID" value="KAF5349444.1"/>
    <property type="molecule type" value="Genomic_DNA"/>
</dbReference>
<evidence type="ECO:0000313" key="2">
    <source>
        <dbReference type="EMBL" id="KAF5349444.1"/>
    </source>
</evidence>
<feature type="compositionally biased region" description="Pro residues" evidence="1">
    <location>
        <begin position="41"/>
        <end position="64"/>
    </location>
</feature>
<accession>A0A8H5CWS4</accession>
<keyword evidence="3" id="KW-1185">Reference proteome</keyword>
<evidence type="ECO:0000256" key="1">
    <source>
        <dbReference type="SAM" id="MobiDB-lite"/>
    </source>
</evidence>
<feature type="region of interest" description="Disordered" evidence="1">
    <location>
        <begin position="1"/>
        <end position="84"/>
    </location>
</feature>